<evidence type="ECO:0000313" key="7">
    <source>
        <dbReference type="Proteomes" id="UP000664761"/>
    </source>
</evidence>
<dbReference type="SUPFAM" id="SSF103088">
    <property type="entry name" value="OmpA-like"/>
    <property type="match status" value="1"/>
</dbReference>
<name>A0ABS3F7X2_9PROT</name>
<feature type="transmembrane region" description="Helical" evidence="4">
    <location>
        <begin position="134"/>
        <end position="154"/>
    </location>
</feature>
<feature type="coiled-coil region" evidence="2">
    <location>
        <begin position="364"/>
        <end position="403"/>
    </location>
</feature>
<keyword evidence="4" id="KW-1133">Transmembrane helix</keyword>
<dbReference type="EMBL" id="JAFLNC010000004">
    <property type="protein sequence ID" value="MBO0334623.1"/>
    <property type="molecule type" value="Genomic_DNA"/>
</dbReference>
<keyword evidence="7" id="KW-1185">Reference proteome</keyword>
<feature type="transmembrane region" description="Helical" evidence="4">
    <location>
        <begin position="102"/>
        <end position="122"/>
    </location>
</feature>
<dbReference type="Pfam" id="PF00691">
    <property type="entry name" value="OmpA"/>
    <property type="match status" value="1"/>
</dbReference>
<evidence type="ECO:0000313" key="6">
    <source>
        <dbReference type="EMBL" id="MBO0334623.1"/>
    </source>
</evidence>
<dbReference type="PROSITE" id="PS51123">
    <property type="entry name" value="OMPA_2"/>
    <property type="match status" value="1"/>
</dbReference>
<dbReference type="RefSeq" id="WP_207046610.1">
    <property type="nucleotide sequence ID" value="NZ_JAFLNC010000004.1"/>
</dbReference>
<dbReference type="Proteomes" id="UP000664761">
    <property type="component" value="Unassembled WGS sequence"/>
</dbReference>
<keyword evidence="2" id="KW-0175">Coiled coil</keyword>
<proteinExistence type="predicted"/>
<reference evidence="6 7" key="1">
    <citation type="submission" date="2021-03" db="EMBL/GenBank/DDBJ databases">
        <title>Sneathiella sp. CAU 1612 isolated from Kang Won-do.</title>
        <authorList>
            <person name="Kim W."/>
        </authorList>
    </citation>
    <scope>NUCLEOTIDE SEQUENCE [LARGE SCALE GENOMIC DNA]</scope>
    <source>
        <strain evidence="6 7">CAU 1612</strain>
    </source>
</reference>
<feature type="domain" description="OmpA-like" evidence="5">
    <location>
        <begin position="443"/>
        <end position="552"/>
    </location>
</feature>
<evidence type="ECO:0000256" key="1">
    <source>
        <dbReference type="PROSITE-ProRule" id="PRU00473"/>
    </source>
</evidence>
<dbReference type="CDD" id="cd07185">
    <property type="entry name" value="OmpA_C-like"/>
    <property type="match status" value="1"/>
</dbReference>
<dbReference type="PANTHER" id="PTHR30329">
    <property type="entry name" value="STATOR ELEMENT OF FLAGELLAR MOTOR COMPLEX"/>
    <property type="match status" value="1"/>
</dbReference>
<comment type="caution">
    <text evidence="6">The sequence shown here is derived from an EMBL/GenBank/DDBJ whole genome shotgun (WGS) entry which is preliminary data.</text>
</comment>
<organism evidence="6 7">
    <name type="scientific">Sneathiella sedimenti</name>
    <dbReference type="NCBI Taxonomy" id="2816034"/>
    <lineage>
        <taxon>Bacteria</taxon>
        <taxon>Pseudomonadati</taxon>
        <taxon>Pseudomonadota</taxon>
        <taxon>Alphaproteobacteria</taxon>
        <taxon>Sneathiellales</taxon>
        <taxon>Sneathiellaceae</taxon>
        <taxon>Sneathiella</taxon>
    </lineage>
</organism>
<feature type="transmembrane region" description="Helical" evidence="4">
    <location>
        <begin position="78"/>
        <end position="95"/>
    </location>
</feature>
<dbReference type="PANTHER" id="PTHR30329:SF21">
    <property type="entry name" value="LIPOPROTEIN YIAD-RELATED"/>
    <property type="match status" value="1"/>
</dbReference>
<keyword evidence="1 4" id="KW-0472">Membrane</keyword>
<sequence length="553" mass="61829">MQCEGVTRAGQRCRNKALDDEIFCEVHLRVNRTYNLALLVPFLTTLMLCYFFLFGLFFETLHYGVFDLQYLKYAGLDDFFISALRIGGVLTVIVLKSWAIYTAILAVIFGVWLVVRITMITSHKHLKPVRRLKIIGLSLGIFVLNVLHMFVFLLPKRNRRQPSQILIGREHLALSLQRHRSGGRSATSPDGTEVARNIYRRFLAVCTFNNHRFFVTVLVLMLASTGSIIYAGHQARELRECIIMVADKKIVSATPETPRLYPGLNMSNICHGDLADLPEDVDVSSKFRKTLAGFFSFPVVHLNQGVDSEPVLYLGSTSRFELFFNGSTRLPFAVPIENLGPLFAGENREDNSQLTTLDDRIGTIEKLAQENTETIATLAKTTRQRAEADTVSLKLKLDTLERSAAKSAAVLDTLEEGLGRISYALNAAEHDHSKRIVATIPDYCWDQSPQMIVTFGVGSTQITSKEPISLIRKLASDYREAGSHFIVISGHSDPSGSSFDNYRLSRQRAAAVTRLMADAGLDETALYMIGRGEDSSSNLPRRRVEIRDCSRGP</sequence>
<dbReference type="InterPro" id="IPR006665">
    <property type="entry name" value="OmpA-like"/>
</dbReference>
<evidence type="ECO:0000259" key="5">
    <source>
        <dbReference type="PROSITE" id="PS51123"/>
    </source>
</evidence>
<feature type="compositionally biased region" description="Basic and acidic residues" evidence="3">
    <location>
        <begin position="542"/>
        <end position="553"/>
    </location>
</feature>
<gene>
    <name evidence="6" type="ORF">J0X12_13430</name>
</gene>
<dbReference type="Gene3D" id="3.30.1330.60">
    <property type="entry name" value="OmpA-like domain"/>
    <property type="match status" value="1"/>
</dbReference>
<feature type="region of interest" description="Disordered" evidence="3">
    <location>
        <begin position="532"/>
        <end position="553"/>
    </location>
</feature>
<evidence type="ECO:0000256" key="4">
    <source>
        <dbReference type="SAM" id="Phobius"/>
    </source>
</evidence>
<keyword evidence="4" id="KW-0812">Transmembrane</keyword>
<dbReference type="InterPro" id="IPR036737">
    <property type="entry name" value="OmpA-like_sf"/>
</dbReference>
<feature type="transmembrane region" description="Helical" evidence="4">
    <location>
        <begin position="36"/>
        <end position="58"/>
    </location>
</feature>
<evidence type="ECO:0000256" key="3">
    <source>
        <dbReference type="SAM" id="MobiDB-lite"/>
    </source>
</evidence>
<dbReference type="InterPro" id="IPR050330">
    <property type="entry name" value="Bact_OuterMem_StrucFunc"/>
</dbReference>
<feature type="transmembrane region" description="Helical" evidence="4">
    <location>
        <begin position="213"/>
        <end position="232"/>
    </location>
</feature>
<protein>
    <submittedName>
        <fullName evidence="6">OmpA family protein</fullName>
    </submittedName>
</protein>
<accession>A0ABS3F7X2</accession>
<evidence type="ECO:0000256" key="2">
    <source>
        <dbReference type="SAM" id="Coils"/>
    </source>
</evidence>